<keyword evidence="4 6" id="KW-1133">Transmembrane helix</keyword>
<evidence type="ECO:0000313" key="8">
    <source>
        <dbReference type="Proteomes" id="UP000614601"/>
    </source>
</evidence>
<keyword evidence="8" id="KW-1185">Reference proteome</keyword>
<accession>A0A811LT30</accession>
<feature type="transmembrane region" description="Helical" evidence="6">
    <location>
        <begin position="126"/>
        <end position="148"/>
    </location>
</feature>
<dbReference type="AlphaFoldDB" id="A0A811LT30"/>
<dbReference type="GO" id="GO:0022857">
    <property type="term" value="F:transmembrane transporter activity"/>
    <property type="evidence" value="ECO:0007669"/>
    <property type="project" value="InterPro"/>
</dbReference>
<dbReference type="InterPro" id="IPR036259">
    <property type="entry name" value="MFS_trans_sf"/>
</dbReference>
<evidence type="ECO:0000256" key="4">
    <source>
        <dbReference type="ARBA" id="ARBA00022989"/>
    </source>
</evidence>
<dbReference type="OrthoDB" id="370281at2759"/>
<feature type="transmembrane region" description="Helical" evidence="6">
    <location>
        <begin position="425"/>
        <end position="443"/>
    </location>
</feature>
<feature type="transmembrane region" description="Helical" evidence="6">
    <location>
        <begin position="257"/>
        <end position="281"/>
    </location>
</feature>
<keyword evidence="5 6" id="KW-0472">Membrane</keyword>
<dbReference type="SUPFAM" id="SSF103473">
    <property type="entry name" value="MFS general substrate transporter"/>
    <property type="match status" value="1"/>
</dbReference>
<feature type="transmembrane region" description="Helical" evidence="6">
    <location>
        <begin position="64"/>
        <end position="81"/>
    </location>
</feature>
<feature type="transmembrane region" description="Helical" evidence="6">
    <location>
        <begin position="168"/>
        <end position="194"/>
    </location>
</feature>
<keyword evidence="2" id="KW-0813">Transport</keyword>
<dbReference type="GO" id="GO:0012505">
    <property type="term" value="C:endomembrane system"/>
    <property type="evidence" value="ECO:0007669"/>
    <property type="project" value="UniProtKB-SubCell"/>
</dbReference>
<evidence type="ECO:0000256" key="5">
    <source>
        <dbReference type="ARBA" id="ARBA00023136"/>
    </source>
</evidence>
<keyword evidence="3 6" id="KW-0812">Transmembrane</keyword>
<comment type="subcellular location">
    <subcellularLocation>
        <location evidence="1">Endomembrane system</location>
        <topology evidence="1">Multi-pass membrane protein</topology>
    </subcellularLocation>
</comment>
<dbReference type="Gene3D" id="1.20.1250.20">
    <property type="entry name" value="MFS general substrate transporter like domains"/>
    <property type="match status" value="1"/>
</dbReference>
<dbReference type="Proteomes" id="UP000614601">
    <property type="component" value="Unassembled WGS sequence"/>
</dbReference>
<feature type="transmembrane region" description="Helical" evidence="6">
    <location>
        <begin position="87"/>
        <end position="114"/>
    </location>
</feature>
<evidence type="ECO:0008006" key="9">
    <source>
        <dbReference type="Google" id="ProtNLM"/>
    </source>
</evidence>
<evidence type="ECO:0000256" key="6">
    <source>
        <dbReference type="SAM" id="Phobius"/>
    </source>
</evidence>
<feature type="transmembrane region" description="Helical" evidence="6">
    <location>
        <begin position="30"/>
        <end position="52"/>
    </location>
</feature>
<evidence type="ECO:0000256" key="1">
    <source>
        <dbReference type="ARBA" id="ARBA00004127"/>
    </source>
</evidence>
<sequence>MAVCTAIQGGLYYSSIWPYLRSLNPETTDIFLGFVMSMYSFGQILSAPLIGYTANKIGTIRPPVIACILCQIVGNVIYFLAQAAPQAYATYVVVLSRFILGIGSVNLVLLDTYASTSSLPRHKSRTISMVTGGVAMGISIGPGTQLFFTPLGKKGIQFFNTTLNVNMYTAPAVAAIFFNIIALICISCIFDEVYAGLNSQPREKLTDTPAKKLKIDWIAIFVCHATGFVHYFTFSHVETLGTNFVMTVMGYSEEAAIQYYSICFTLLSVVELGFYGVYVFGKLEKYGSTRCKCILGLFGFFIFYISTFSWAFLPGEMQTITNFDVQSFRMGNGTEPVGCNIDQYSWCTRVKPVNPWVYMTALSVVIGLSFGILNTTLSTLFSDVLGPKKQGTQMGFFHMTRNNARMLGPLAITSIYESFGPRFAWLLQLTMLSFNLLVFSVFYNRMVPMAFPKHQTHPVDDQELTPTTQKL</sequence>
<dbReference type="EMBL" id="CAJFDH010000006">
    <property type="protein sequence ID" value="CAD5230223.1"/>
    <property type="molecule type" value="Genomic_DNA"/>
</dbReference>
<dbReference type="InterPro" id="IPR051068">
    <property type="entry name" value="MFS_Domain-Containing_Protein"/>
</dbReference>
<dbReference type="EMBL" id="CAJFCW020000006">
    <property type="protein sequence ID" value="CAG9127614.1"/>
    <property type="molecule type" value="Genomic_DNA"/>
</dbReference>
<dbReference type="InterPro" id="IPR011701">
    <property type="entry name" value="MFS"/>
</dbReference>
<protein>
    <recommendedName>
        <fullName evidence="9">MFS domain-containing protein</fullName>
    </recommendedName>
</protein>
<gene>
    <name evidence="7" type="ORF">BOKJ2_LOCUS14028</name>
</gene>
<proteinExistence type="predicted"/>
<feature type="transmembrane region" description="Helical" evidence="6">
    <location>
        <begin position="356"/>
        <end position="381"/>
    </location>
</feature>
<dbReference type="GO" id="GO:0005765">
    <property type="term" value="C:lysosomal membrane"/>
    <property type="evidence" value="ECO:0007669"/>
    <property type="project" value="TreeGrafter"/>
</dbReference>
<organism evidence="7 8">
    <name type="scientific">Bursaphelenchus okinawaensis</name>
    <dbReference type="NCBI Taxonomy" id="465554"/>
    <lineage>
        <taxon>Eukaryota</taxon>
        <taxon>Metazoa</taxon>
        <taxon>Ecdysozoa</taxon>
        <taxon>Nematoda</taxon>
        <taxon>Chromadorea</taxon>
        <taxon>Rhabditida</taxon>
        <taxon>Tylenchina</taxon>
        <taxon>Tylenchomorpha</taxon>
        <taxon>Aphelenchoidea</taxon>
        <taxon>Aphelenchoididae</taxon>
        <taxon>Bursaphelenchus</taxon>
    </lineage>
</organism>
<feature type="transmembrane region" description="Helical" evidence="6">
    <location>
        <begin position="215"/>
        <end position="237"/>
    </location>
</feature>
<reference evidence="7" key="1">
    <citation type="submission" date="2020-09" db="EMBL/GenBank/DDBJ databases">
        <authorList>
            <person name="Kikuchi T."/>
        </authorList>
    </citation>
    <scope>NUCLEOTIDE SEQUENCE</scope>
    <source>
        <strain evidence="7">SH1</strain>
    </source>
</reference>
<dbReference type="PANTHER" id="PTHR23510">
    <property type="entry name" value="INNER MEMBRANE TRANSPORT PROTEIN YAJR"/>
    <property type="match status" value="1"/>
</dbReference>
<evidence type="ECO:0000313" key="7">
    <source>
        <dbReference type="EMBL" id="CAD5230223.1"/>
    </source>
</evidence>
<dbReference type="Pfam" id="PF07690">
    <property type="entry name" value="MFS_1"/>
    <property type="match status" value="2"/>
</dbReference>
<evidence type="ECO:0000256" key="2">
    <source>
        <dbReference type="ARBA" id="ARBA00022448"/>
    </source>
</evidence>
<evidence type="ECO:0000256" key="3">
    <source>
        <dbReference type="ARBA" id="ARBA00022692"/>
    </source>
</evidence>
<name>A0A811LT30_9BILA</name>
<dbReference type="Proteomes" id="UP000783686">
    <property type="component" value="Unassembled WGS sequence"/>
</dbReference>
<feature type="transmembrane region" description="Helical" evidence="6">
    <location>
        <begin position="293"/>
        <end position="313"/>
    </location>
</feature>
<dbReference type="PANTHER" id="PTHR23510:SF3">
    <property type="entry name" value="MAJOR FACILITATOR SUPERFAMILY DOMAIN-CONTAINING PROTEIN 8"/>
    <property type="match status" value="1"/>
</dbReference>
<comment type="caution">
    <text evidence="7">The sequence shown here is derived from an EMBL/GenBank/DDBJ whole genome shotgun (WGS) entry which is preliminary data.</text>
</comment>